<dbReference type="GO" id="GO:0032787">
    <property type="term" value="P:monocarboxylic acid metabolic process"/>
    <property type="evidence" value="ECO:0007669"/>
    <property type="project" value="UniProtKB-ARBA"/>
</dbReference>
<evidence type="ECO:0000313" key="4">
    <source>
        <dbReference type="Proteomes" id="UP000265742"/>
    </source>
</evidence>
<dbReference type="OrthoDB" id="4350228at2"/>
<reference evidence="4" key="1">
    <citation type="submission" date="2018-09" db="EMBL/GenBank/DDBJ databases">
        <authorList>
            <person name="Kim I."/>
        </authorList>
    </citation>
    <scope>NUCLEOTIDE SEQUENCE [LARGE SCALE GENOMIC DNA]</scope>
    <source>
        <strain evidence="4">DD4a</strain>
    </source>
</reference>
<sequence>MRGRTALVTGAGSPTGIGFATARALGALGAAVAVTATTGRVHDRVAELRAAGVEAVGVVTRLDTGADVDGLVAALADALPEAPTVLVNNAGMVATGESMGGGDVTVGLGEWEAGLRQNLTSAFLVTRALVPGMRSAGWGRVVAVSSVTGPVMASRGDVVYAAAKAGMAGFTRALAVDEAPHGITANAVAPGWIATGSQLPSEAEEGRVVPVGRSGTADEVAAAIAWLCTPGAAYVTGQTIVVDGGNSVAEERLPR</sequence>
<dbReference type="PANTHER" id="PTHR42879">
    <property type="entry name" value="3-OXOACYL-(ACYL-CARRIER-PROTEIN) REDUCTASE"/>
    <property type="match status" value="1"/>
</dbReference>
<comment type="caution">
    <text evidence="3">The sequence shown here is derived from an EMBL/GenBank/DDBJ whole genome shotgun (WGS) entry which is preliminary data.</text>
</comment>
<dbReference type="Pfam" id="PF13561">
    <property type="entry name" value="adh_short_C2"/>
    <property type="match status" value="1"/>
</dbReference>
<keyword evidence="2" id="KW-0560">Oxidoreductase</keyword>
<dbReference type="Proteomes" id="UP000265742">
    <property type="component" value="Unassembled WGS sequence"/>
</dbReference>
<accession>A0A3A1U311</accession>
<dbReference type="SUPFAM" id="SSF51735">
    <property type="entry name" value="NAD(P)-binding Rossmann-fold domains"/>
    <property type="match status" value="1"/>
</dbReference>
<keyword evidence="4" id="KW-1185">Reference proteome</keyword>
<dbReference type="EMBL" id="QXTG01000002">
    <property type="protein sequence ID" value="RIX28866.1"/>
    <property type="molecule type" value="Genomic_DNA"/>
</dbReference>
<dbReference type="InterPro" id="IPR036291">
    <property type="entry name" value="NAD(P)-bd_dom_sf"/>
</dbReference>
<dbReference type="PRINTS" id="PR00081">
    <property type="entry name" value="GDHRDH"/>
</dbReference>
<dbReference type="FunFam" id="3.40.50.720:FF:000173">
    <property type="entry name" value="3-oxoacyl-[acyl-carrier protein] reductase"/>
    <property type="match status" value="1"/>
</dbReference>
<dbReference type="PROSITE" id="PS00061">
    <property type="entry name" value="ADH_SHORT"/>
    <property type="match status" value="1"/>
</dbReference>
<organism evidence="3 4">
    <name type="scientific">Amnibacterium setariae</name>
    <dbReference type="NCBI Taxonomy" id="2306585"/>
    <lineage>
        <taxon>Bacteria</taxon>
        <taxon>Bacillati</taxon>
        <taxon>Actinomycetota</taxon>
        <taxon>Actinomycetes</taxon>
        <taxon>Micrococcales</taxon>
        <taxon>Microbacteriaceae</taxon>
        <taxon>Amnibacterium</taxon>
    </lineage>
</organism>
<evidence type="ECO:0000256" key="1">
    <source>
        <dbReference type="ARBA" id="ARBA00006484"/>
    </source>
</evidence>
<evidence type="ECO:0000256" key="2">
    <source>
        <dbReference type="ARBA" id="ARBA00023002"/>
    </source>
</evidence>
<comment type="similarity">
    <text evidence="1">Belongs to the short-chain dehydrogenases/reductases (SDR) family.</text>
</comment>
<dbReference type="AlphaFoldDB" id="A0A3A1U311"/>
<gene>
    <name evidence="3" type="ORF">D1781_10100</name>
</gene>
<name>A0A3A1U311_9MICO</name>
<dbReference type="GO" id="GO:0016491">
    <property type="term" value="F:oxidoreductase activity"/>
    <property type="evidence" value="ECO:0007669"/>
    <property type="project" value="UniProtKB-KW"/>
</dbReference>
<evidence type="ECO:0000313" key="3">
    <source>
        <dbReference type="EMBL" id="RIX28866.1"/>
    </source>
</evidence>
<dbReference type="InterPro" id="IPR020904">
    <property type="entry name" value="Sc_DH/Rdtase_CS"/>
</dbReference>
<dbReference type="InterPro" id="IPR050259">
    <property type="entry name" value="SDR"/>
</dbReference>
<dbReference type="PRINTS" id="PR00080">
    <property type="entry name" value="SDRFAMILY"/>
</dbReference>
<dbReference type="InterPro" id="IPR002347">
    <property type="entry name" value="SDR_fam"/>
</dbReference>
<dbReference type="PANTHER" id="PTHR42879:SF2">
    <property type="entry name" value="3-OXOACYL-[ACYL-CARRIER-PROTEIN] REDUCTASE FABG"/>
    <property type="match status" value="1"/>
</dbReference>
<dbReference type="Gene3D" id="3.40.50.720">
    <property type="entry name" value="NAD(P)-binding Rossmann-like Domain"/>
    <property type="match status" value="1"/>
</dbReference>
<proteinExistence type="inferred from homology"/>
<protein>
    <submittedName>
        <fullName evidence="3">SDR family oxidoreductase</fullName>
    </submittedName>
</protein>